<keyword evidence="2" id="KW-0472">Membrane</keyword>
<reference evidence="3" key="1">
    <citation type="submission" date="2022-03" db="EMBL/GenBank/DDBJ databases">
        <authorList>
            <person name="Lindestad O."/>
        </authorList>
    </citation>
    <scope>NUCLEOTIDE SEQUENCE</scope>
</reference>
<sequence length="98" mass="11041">METNFNGSVNPIVCVDCDKDNNSNEPFISFVWYITLSCVCFVVVIILMAVGRLLQIGQKTRTTQQRRTFIAPRQRPSVSHAEPTIYVSPANLPPPPKY</sequence>
<proteinExistence type="predicted"/>
<dbReference type="EMBL" id="CAKXAJ010023820">
    <property type="protein sequence ID" value="CAH2228122.1"/>
    <property type="molecule type" value="Genomic_DNA"/>
</dbReference>
<accession>A0A8S4R1U4</accession>
<evidence type="ECO:0000256" key="1">
    <source>
        <dbReference type="SAM" id="MobiDB-lite"/>
    </source>
</evidence>
<keyword evidence="2" id="KW-1133">Transmembrane helix</keyword>
<evidence type="ECO:0000256" key="2">
    <source>
        <dbReference type="SAM" id="Phobius"/>
    </source>
</evidence>
<name>A0A8S4R1U4_9NEOP</name>
<organism evidence="3 4">
    <name type="scientific">Pararge aegeria aegeria</name>
    <dbReference type="NCBI Taxonomy" id="348720"/>
    <lineage>
        <taxon>Eukaryota</taxon>
        <taxon>Metazoa</taxon>
        <taxon>Ecdysozoa</taxon>
        <taxon>Arthropoda</taxon>
        <taxon>Hexapoda</taxon>
        <taxon>Insecta</taxon>
        <taxon>Pterygota</taxon>
        <taxon>Neoptera</taxon>
        <taxon>Endopterygota</taxon>
        <taxon>Lepidoptera</taxon>
        <taxon>Glossata</taxon>
        <taxon>Ditrysia</taxon>
        <taxon>Papilionoidea</taxon>
        <taxon>Nymphalidae</taxon>
        <taxon>Satyrinae</taxon>
        <taxon>Satyrini</taxon>
        <taxon>Parargina</taxon>
        <taxon>Pararge</taxon>
    </lineage>
</organism>
<evidence type="ECO:0000313" key="4">
    <source>
        <dbReference type="Proteomes" id="UP000838756"/>
    </source>
</evidence>
<dbReference type="Proteomes" id="UP000838756">
    <property type="component" value="Unassembled WGS sequence"/>
</dbReference>
<keyword evidence="2" id="KW-0812">Transmembrane</keyword>
<gene>
    <name evidence="3" type="primary">jg15788</name>
    <name evidence="3" type="ORF">PAEG_LOCUS8216</name>
</gene>
<dbReference type="AlphaFoldDB" id="A0A8S4R1U4"/>
<protein>
    <submittedName>
        <fullName evidence="3">Jg15788 protein</fullName>
    </submittedName>
</protein>
<feature type="non-terminal residue" evidence="3">
    <location>
        <position position="1"/>
    </location>
</feature>
<feature type="region of interest" description="Disordered" evidence="1">
    <location>
        <begin position="71"/>
        <end position="98"/>
    </location>
</feature>
<comment type="caution">
    <text evidence="3">The sequence shown here is derived from an EMBL/GenBank/DDBJ whole genome shotgun (WGS) entry which is preliminary data.</text>
</comment>
<evidence type="ECO:0000313" key="3">
    <source>
        <dbReference type="EMBL" id="CAH2228122.1"/>
    </source>
</evidence>
<keyword evidence="4" id="KW-1185">Reference proteome</keyword>
<feature type="transmembrane region" description="Helical" evidence="2">
    <location>
        <begin position="30"/>
        <end position="54"/>
    </location>
</feature>
<dbReference type="OrthoDB" id="7390946at2759"/>